<evidence type="ECO:0000313" key="2">
    <source>
        <dbReference type="EMBL" id="KIW12766.1"/>
    </source>
</evidence>
<feature type="compositionally biased region" description="Basic and acidic residues" evidence="1">
    <location>
        <begin position="1"/>
        <end position="14"/>
    </location>
</feature>
<gene>
    <name evidence="2" type="ORF">PV08_07953</name>
</gene>
<dbReference type="Proteomes" id="UP000053328">
    <property type="component" value="Unassembled WGS sequence"/>
</dbReference>
<proteinExistence type="predicted"/>
<evidence type="ECO:0000256" key="1">
    <source>
        <dbReference type="SAM" id="MobiDB-lite"/>
    </source>
</evidence>
<dbReference type="GeneID" id="27335036"/>
<keyword evidence="3" id="KW-1185">Reference proteome</keyword>
<organism evidence="2 3">
    <name type="scientific">Exophiala spinifera</name>
    <dbReference type="NCBI Taxonomy" id="91928"/>
    <lineage>
        <taxon>Eukaryota</taxon>
        <taxon>Fungi</taxon>
        <taxon>Dikarya</taxon>
        <taxon>Ascomycota</taxon>
        <taxon>Pezizomycotina</taxon>
        <taxon>Eurotiomycetes</taxon>
        <taxon>Chaetothyriomycetidae</taxon>
        <taxon>Chaetothyriales</taxon>
        <taxon>Herpotrichiellaceae</taxon>
        <taxon>Exophiala</taxon>
    </lineage>
</organism>
<reference evidence="2 3" key="1">
    <citation type="submission" date="2015-01" db="EMBL/GenBank/DDBJ databases">
        <title>The Genome Sequence of Exophiala spinifera CBS89968.</title>
        <authorList>
            <consortium name="The Broad Institute Genomics Platform"/>
            <person name="Cuomo C."/>
            <person name="de Hoog S."/>
            <person name="Gorbushina A."/>
            <person name="Stielow B."/>
            <person name="Teixiera M."/>
            <person name="Abouelleil A."/>
            <person name="Chapman S.B."/>
            <person name="Priest M."/>
            <person name="Young S.K."/>
            <person name="Wortman J."/>
            <person name="Nusbaum C."/>
            <person name="Birren B."/>
        </authorList>
    </citation>
    <scope>NUCLEOTIDE SEQUENCE [LARGE SCALE GENOMIC DNA]</scope>
    <source>
        <strain evidence="2 3">CBS 89968</strain>
    </source>
</reference>
<dbReference type="HOGENOM" id="CLU_2622056_0_0_1"/>
<dbReference type="VEuPathDB" id="FungiDB:PV08_07953"/>
<dbReference type="OrthoDB" id="4790282at2759"/>
<dbReference type="RefSeq" id="XP_016232982.1">
    <property type="nucleotide sequence ID" value="XM_016382279.1"/>
</dbReference>
<protein>
    <submittedName>
        <fullName evidence="2">Uncharacterized protein</fullName>
    </submittedName>
</protein>
<accession>A0A0D1YCT8</accession>
<name>A0A0D1YCT8_9EURO</name>
<dbReference type="EMBL" id="KN847497">
    <property type="protein sequence ID" value="KIW12766.1"/>
    <property type="molecule type" value="Genomic_DNA"/>
</dbReference>
<dbReference type="AlphaFoldDB" id="A0A0D1YCT8"/>
<evidence type="ECO:0000313" key="3">
    <source>
        <dbReference type="Proteomes" id="UP000053328"/>
    </source>
</evidence>
<feature type="region of interest" description="Disordered" evidence="1">
    <location>
        <begin position="1"/>
        <end position="38"/>
    </location>
</feature>
<sequence length="78" mass="8847">MESYNKDDKGDQDRVLPSNQAEKPVGAHTEYVLDPEGEKSISVDYSGAHEKTDPAEIALIKKLDRWIISNGRVNSYYY</sequence>